<keyword evidence="3" id="KW-0808">Transferase</keyword>
<evidence type="ECO:0000256" key="1">
    <source>
        <dbReference type="ARBA" id="ARBA00008007"/>
    </source>
</evidence>
<name>A0ABU3T3S0_9MICO</name>
<dbReference type="InterPro" id="IPR029057">
    <property type="entry name" value="PRTase-like"/>
</dbReference>
<dbReference type="Proteomes" id="UP001263371">
    <property type="component" value="Unassembled WGS sequence"/>
</dbReference>
<evidence type="ECO:0000259" key="2">
    <source>
        <dbReference type="Pfam" id="PF00156"/>
    </source>
</evidence>
<dbReference type="PANTHER" id="PTHR47505:SF1">
    <property type="entry name" value="DNA UTILIZATION PROTEIN YHGH"/>
    <property type="match status" value="1"/>
</dbReference>
<feature type="domain" description="Phosphoribosyltransferase" evidence="2">
    <location>
        <begin position="165"/>
        <end position="207"/>
    </location>
</feature>
<dbReference type="GO" id="GO:0016757">
    <property type="term" value="F:glycosyltransferase activity"/>
    <property type="evidence" value="ECO:0007669"/>
    <property type="project" value="UniProtKB-KW"/>
</dbReference>
<keyword evidence="4" id="KW-1185">Reference proteome</keyword>
<comment type="similarity">
    <text evidence="1">Belongs to the ComF/GntX family.</text>
</comment>
<keyword evidence="3" id="KW-0328">Glycosyltransferase</keyword>
<gene>
    <name evidence="3" type="ORF">RWH45_02275</name>
</gene>
<organism evidence="3 4">
    <name type="scientific">Microbacterium galbum</name>
    <dbReference type="NCBI Taxonomy" id="3075994"/>
    <lineage>
        <taxon>Bacteria</taxon>
        <taxon>Bacillati</taxon>
        <taxon>Actinomycetota</taxon>
        <taxon>Actinomycetes</taxon>
        <taxon>Micrococcales</taxon>
        <taxon>Microbacteriaceae</taxon>
        <taxon>Microbacterium</taxon>
    </lineage>
</organism>
<dbReference type="Pfam" id="PF00156">
    <property type="entry name" value="Pribosyltran"/>
    <property type="match status" value="1"/>
</dbReference>
<reference evidence="3 4" key="1">
    <citation type="submission" date="2023-09" db="EMBL/GenBank/DDBJ databases">
        <title>Microbacterium fusihabitans sp. nov., Microbacterium phycihabitans sp. nov., and Microbacterium cervinum sp. nov., isolated from dried seaweeds of beach.</title>
        <authorList>
            <person name="Lee S.D."/>
        </authorList>
    </citation>
    <scope>NUCLEOTIDE SEQUENCE [LARGE SCALE GENOMIC DNA]</scope>
    <source>
        <strain evidence="3 4">KSW4-17</strain>
    </source>
</reference>
<comment type="caution">
    <text evidence="3">The sequence shown here is derived from an EMBL/GenBank/DDBJ whole genome shotgun (WGS) entry which is preliminary data.</text>
</comment>
<dbReference type="SUPFAM" id="SSF53271">
    <property type="entry name" value="PRTase-like"/>
    <property type="match status" value="1"/>
</dbReference>
<evidence type="ECO:0000313" key="3">
    <source>
        <dbReference type="EMBL" id="MDU0366022.1"/>
    </source>
</evidence>
<dbReference type="RefSeq" id="WP_315993303.1">
    <property type="nucleotide sequence ID" value="NZ_JAWDIS010000001.1"/>
</dbReference>
<protein>
    <submittedName>
        <fullName evidence="3">Phosphoribosyltransferase family protein</fullName>
    </submittedName>
</protein>
<dbReference type="Gene3D" id="3.40.50.2020">
    <property type="match status" value="1"/>
</dbReference>
<proteinExistence type="inferred from homology"/>
<dbReference type="InterPro" id="IPR051910">
    <property type="entry name" value="ComF/GntX_DNA_util-trans"/>
</dbReference>
<dbReference type="PANTHER" id="PTHR47505">
    <property type="entry name" value="DNA UTILIZATION PROTEIN YHGH"/>
    <property type="match status" value="1"/>
</dbReference>
<evidence type="ECO:0000313" key="4">
    <source>
        <dbReference type="Proteomes" id="UP001263371"/>
    </source>
</evidence>
<dbReference type="InterPro" id="IPR000836">
    <property type="entry name" value="PRTase_dom"/>
</dbReference>
<dbReference type="EMBL" id="JAWDIS010000001">
    <property type="protein sequence ID" value="MDU0366022.1"/>
    <property type="molecule type" value="Genomic_DNA"/>
</dbReference>
<accession>A0ABU3T3S0</accession>
<sequence>MDPRSLLADAARDALTFWLPVACAGCDALDTALCEGCRRALAPQPVRRVLAPELTVTSALVFAGPTARIIRGLKEEGRTALASALAPALRAVLGAIPPEAVITTVPSTRAAFRRRGYRPVELILRRAGHRDQRVLRLRRAPRDQRGLDRDARRLNVGGAFVARGVTGLPVVVVDDVVTTGATLLEAARALRDAGAATVVAVTLAHTPRRGGL</sequence>